<feature type="compositionally biased region" description="Basic residues" evidence="1">
    <location>
        <begin position="123"/>
        <end position="134"/>
    </location>
</feature>
<gene>
    <name evidence="2" type="ORF">PCOR1329_LOCUS32292</name>
</gene>
<feature type="compositionally biased region" description="Polar residues" evidence="1">
    <location>
        <begin position="7"/>
        <end position="31"/>
    </location>
</feature>
<sequence length="159" mass="16917">MEPVASASESQFHLHQTGPESQFSASESPASKTDRTRAVFALIGDQFVLVAAEVADGPAGPACSPPTASEAEDQDESAAPPAAPARTRRMGEDQSEGEDQDKHTQAEDQGKDEAESSVGSFKPHSRAQRRRQQRKLSSLAPKVSAMPWPGRLVRGARPG</sequence>
<keyword evidence="3" id="KW-1185">Reference proteome</keyword>
<name>A0ABN9SSS6_9DINO</name>
<evidence type="ECO:0000313" key="2">
    <source>
        <dbReference type="EMBL" id="CAK0835204.1"/>
    </source>
</evidence>
<feature type="compositionally biased region" description="Basic and acidic residues" evidence="1">
    <location>
        <begin position="100"/>
        <end position="114"/>
    </location>
</feature>
<dbReference type="Proteomes" id="UP001189429">
    <property type="component" value="Unassembled WGS sequence"/>
</dbReference>
<protein>
    <submittedName>
        <fullName evidence="2">Uncharacterized protein</fullName>
    </submittedName>
</protein>
<evidence type="ECO:0000256" key="1">
    <source>
        <dbReference type="SAM" id="MobiDB-lite"/>
    </source>
</evidence>
<comment type="caution">
    <text evidence="2">The sequence shown here is derived from an EMBL/GenBank/DDBJ whole genome shotgun (WGS) entry which is preliminary data.</text>
</comment>
<reference evidence="2" key="1">
    <citation type="submission" date="2023-10" db="EMBL/GenBank/DDBJ databases">
        <authorList>
            <person name="Chen Y."/>
            <person name="Shah S."/>
            <person name="Dougan E. K."/>
            <person name="Thang M."/>
            <person name="Chan C."/>
        </authorList>
    </citation>
    <scope>NUCLEOTIDE SEQUENCE [LARGE SCALE GENOMIC DNA]</scope>
</reference>
<evidence type="ECO:0000313" key="3">
    <source>
        <dbReference type="Proteomes" id="UP001189429"/>
    </source>
</evidence>
<accession>A0ABN9SSS6</accession>
<dbReference type="EMBL" id="CAUYUJ010013014">
    <property type="protein sequence ID" value="CAK0835204.1"/>
    <property type="molecule type" value="Genomic_DNA"/>
</dbReference>
<organism evidence="2 3">
    <name type="scientific">Prorocentrum cordatum</name>
    <dbReference type="NCBI Taxonomy" id="2364126"/>
    <lineage>
        <taxon>Eukaryota</taxon>
        <taxon>Sar</taxon>
        <taxon>Alveolata</taxon>
        <taxon>Dinophyceae</taxon>
        <taxon>Prorocentrales</taxon>
        <taxon>Prorocentraceae</taxon>
        <taxon>Prorocentrum</taxon>
    </lineage>
</organism>
<feature type="region of interest" description="Disordered" evidence="1">
    <location>
        <begin position="56"/>
        <end position="159"/>
    </location>
</feature>
<proteinExistence type="predicted"/>
<feature type="region of interest" description="Disordered" evidence="1">
    <location>
        <begin position="1"/>
        <end position="34"/>
    </location>
</feature>